<dbReference type="Pfam" id="PF02133">
    <property type="entry name" value="Transp_cyt_pur"/>
    <property type="match status" value="1"/>
</dbReference>
<feature type="transmembrane region" description="Helical" evidence="6">
    <location>
        <begin position="21"/>
        <end position="40"/>
    </location>
</feature>
<protein>
    <recommendedName>
        <fullName evidence="9">Cytosine permease</fullName>
    </recommendedName>
</protein>
<feature type="transmembrane region" description="Helical" evidence="6">
    <location>
        <begin position="161"/>
        <end position="181"/>
    </location>
</feature>
<accession>A0A4P8YLI2</accession>
<dbReference type="PANTHER" id="PTHR30618:SF0">
    <property type="entry name" value="PURINE-URACIL PERMEASE NCS1"/>
    <property type="match status" value="1"/>
</dbReference>
<evidence type="ECO:0000256" key="4">
    <source>
        <dbReference type="ARBA" id="ARBA00022989"/>
    </source>
</evidence>
<evidence type="ECO:0000256" key="5">
    <source>
        <dbReference type="ARBA" id="ARBA00023136"/>
    </source>
</evidence>
<evidence type="ECO:0000256" key="6">
    <source>
        <dbReference type="SAM" id="Phobius"/>
    </source>
</evidence>
<feature type="transmembrane region" description="Helical" evidence="6">
    <location>
        <begin position="293"/>
        <end position="317"/>
    </location>
</feature>
<feature type="transmembrane region" description="Helical" evidence="6">
    <location>
        <begin position="399"/>
        <end position="415"/>
    </location>
</feature>
<feature type="transmembrane region" description="Helical" evidence="6">
    <location>
        <begin position="421"/>
        <end position="437"/>
    </location>
</feature>
<dbReference type="GO" id="GO:0005886">
    <property type="term" value="C:plasma membrane"/>
    <property type="evidence" value="ECO:0007669"/>
    <property type="project" value="TreeGrafter"/>
</dbReference>
<dbReference type="Proteomes" id="UP000302163">
    <property type="component" value="Chromosome"/>
</dbReference>
<proteinExistence type="inferred from homology"/>
<organism evidence="7 8">
    <name type="scientific">Jejubacter calystegiae</name>
    <dbReference type="NCBI Taxonomy" id="2579935"/>
    <lineage>
        <taxon>Bacteria</taxon>
        <taxon>Pseudomonadati</taxon>
        <taxon>Pseudomonadota</taxon>
        <taxon>Gammaproteobacteria</taxon>
        <taxon>Enterobacterales</taxon>
        <taxon>Enterobacteriaceae</taxon>
        <taxon>Jejubacter</taxon>
    </lineage>
</organism>
<feature type="transmembrane region" description="Helical" evidence="6">
    <location>
        <begin position="46"/>
        <end position="72"/>
    </location>
</feature>
<dbReference type="GO" id="GO:0015205">
    <property type="term" value="F:nucleobase transmembrane transporter activity"/>
    <property type="evidence" value="ECO:0007669"/>
    <property type="project" value="TreeGrafter"/>
</dbReference>
<feature type="transmembrane region" description="Helical" evidence="6">
    <location>
        <begin position="130"/>
        <end position="149"/>
    </location>
</feature>
<sequence length="442" mass="48176">MNNRMSPELLPSTEQQRTLTTFDLAILCAAMVVNVVGLIIPTQIFFAGALSPLAILLCALLGFSLVACLITLTGDIGTRYGVPFTLFIRDCFGLRGAIVGSLARAAVCVTWCGIITWLGASAINTILETWLGFSHFWIVFAIFAGCQIVNASRGVKSMSRFGWLAIPLLALMLCAMVLWLLKTHDITVLTVFERPPEPSTPDSFTLFGAISVFAGGWLSEALNGSDLSRKLRLAHNAPEASFFMRNRAMIIAFFTGFIISGLVLSGTGLISGVLSGHYDPVEMMKVSFREQPLILVIGCLTLVVAQWSTNTCANIFPATLVLLNLCPRLSFAAATWIVGLLSILLMPWLLMAHLAWVQILFSACLAPVLGIMLVHYYIILRGHVDVAALYDSGQRRWRVNGMLALAIGIISGIVFRDQAFFVAFPVASLSYGLLVHIRGRER</sequence>
<dbReference type="InterPro" id="IPR045225">
    <property type="entry name" value="Uracil/uridine/allantoin_perm"/>
</dbReference>
<name>A0A4P8YLI2_9ENTR</name>
<dbReference type="EMBL" id="CP040428">
    <property type="protein sequence ID" value="QCT21043.1"/>
    <property type="molecule type" value="Genomic_DNA"/>
</dbReference>
<reference evidence="7 8" key="1">
    <citation type="submission" date="2019-05" db="EMBL/GenBank/DDBJ databases">
        <title>Complete genome sequence of Izhakiella calystegiae KSNA2, an endophyte isolated from beach morning glory (Calystegia soldanella).</title>
        <authorList>
            <person name="Jiang L."/>
            <person name="Jeong J.C."/>
            <person name="Kim C.Y."/>
            <person name="Kim D.H."/>
            <person name="Kim S.W."/>
            <person name="Lee j."/>
        </authorList>
    </citation>
    <scope>NUCLEOTIDE SEQUENCE [LARGE SCALE GENOMIC DNA]</scope>
    <source>
        <strain evidence="7 8">KSNA2</strain>
    </source>
</reference>
<feature type="transmembrane region" description="Helical" evidence="6">
    <location>
        <begin position="250"/>
        <end position="273"/>
    </location>
</feature>
<evidence type="ECO:0000256" key="3">
    <source>
        <dbReference type="ARBA" id="ARBA00022692"/>
    </source>
</evidence>
<dbReference type="AlphaFoldDB" id="A0A4P8YLI2"/>
<evidence type="ECO:0000313" key="8">
    <source>
        <dbReference type="Proteomes" id="UP000302163"/>
    </source>
</evidence>
<keyword evidence="8" id="KW-1185">Reference proteome</keyword>
<evidence type="ECO:0000256" key="1">
    <source>
        <dbReference type="ARBA" id="ARBA00004141"/>
    </source>
</evidence>
<gene>
    <name evidence="7" type="ORF">FEM41_16015</name>
</gene>
<evidence type="ECO:0000313" key="7">
    <source>
        <dbReference type="EMBL" id="QCT21043.1"/>
    </source>
</evidence>
<evidence type="ECO:0008006" key="9">
    <source>
        <dbReference type="Google" id="ProtNLM"/>
    </source>
</evidence>
<evidence type="ECO:0000256" key="2">
    <source>
        <dbReference type="ARBA" id="ARBA00008974"/>
    </source>
</evidence>
<keyword evidence="3 6" id="KW-0812">Transmembrane</keyword>
<dbReference type="KEGG" id="izh:FEM41_16015"/>
<comment type="subcellular location">
    <subcellularLocation>
        <location evidence="1">Membrane</location>
        <topology evidence="1">Multi-pass membrane protein</topology>
    </subcellularLocation>
</comment>
<feature type="transmembrane region" description="Helical" evidence="6">
    <location>
        <begin position="356"/>
        <end position="378"/>
    </location>
</feature>
<keyword evidence="5 6" id="KW-0472">Membrane</keyword>
<dbReference type="Gene3D" id="1.10.4160.10">
    <property type="entry name" value="Hydantoin permease"/>
    <property type="match status" value="1"/>
</dbReference>
<dbReference type="OrthoDB" id="9780088at2"/>
<feature type="transmembrane region" description="Helical" evidence="6">
    <location>
        <begin position="204"/>
        <end position="222"/>
    </location>
</feature>
<keyword evidence="4 6" id="KW-1133">Transmembrane helix</keyword>
<dbReference type="RefSeq" id="WP_138097202.1">
    <property type="nucleotide sequence ID" value="NZ_CP040428.1"/>
</dbReference>
<dbReference type="InterPro" id="IPR001248">
    <property type="entry name" value="Pur-cyt_permease"/>
</dbReference>
<feature type="transmembrane region" description="Helical" evidence="6">
    <location>
        <begin position="92"/>
        <end position="118"/>
    </location>
</feature>
<dbReference type="PANTHER" id="PTHR30618">
    <property type="entry name" value="NCS1 FAMILY PURINE/PYRIMIDINE TRANSPORTER"/>
    <property type="match status" value="1"/>
</dbReference>
<feature type="transmembrane region" description="Helical" evidence="6">
    <location>
        <begin position="329"/>
        <end position="350"/>
    </location>
</feature>
<comment type="similarity">
    <text evidence="2">Belongs to the purine-cytosine permease (2.A.39) family.</text>
</comment>